<name>A0A544Z0A3_9ACTN</name>
<dbReference type="AlphaFoldDB" id="A0A544Z0A3"/>
<evidence type="ECO:0000256" key="1">
    <source>
        <dbReference type="SAM" id="MobiDB-lite"/>
    </source>
</evidence>
<dbReference type="RefSeq" id="WP_142617694.1">
    <property type="nucleotide sequence ID" value="NZ_VIRM01000007.1"/>
</dbReference>
<feature type="compositionally biased region" description="Basic and acidic residues" evidence="1">
    <location>
        <begin position="24"/>
        <end position="34"/>
    </location>
</feature>
<protein>
    <submittedName>
        <fullName evidence="2">Uncharacterized protein</fullName>
    </submittedName>
</protein>
<reference evidence="2 3" key="1">
    <citation type="submission" date="2019-07" db="EMBL/GenBank/DDBJ databases">
        <title>Microbispora hainanensis DSM 45428.</title>
        <authorList>
            <person name="Thawai C."/>
        </authorList>
    </citation>
    <scope>NUCLEOTIDE SEQUENCE [LARGE SCALE GENOMIC DNA]</scope>
    <source>
        <strain evidence="2 3">DSM 45428</strain>
    </source>
</reference>
<dbReference type="Proteomes" id="UP000316541">
    <property type="component" value="Unassembled WGS sequence"/>
</dbReference>
<feature type="compositionally biased region" description="Acidic residues" evidence="1">
    <location>
        <begin position="44"/>
        <end position="64"/>
    </location>
</feature>
<accession>A0A544Z0A3</accession>
<gene>
    <name evidence="2" type="ORF">FLX08_08720</name>
</gene>
<comment type="caution">
    <text evidence="2">The sequence shown here is derived from an EMBL/GenBank/DDBJ whole genome shotgun (WGS) entry which is preliminary data.</text>
</comment>
<dbReference type="EMBL" id="VIRM01000007">
    <property type="protein sequence ID" value="TQS22448.1"/>
    <property type="molecule type" value="Genomic_DNA"/>
</dbReference>
<feature type="region of interest" description="Disordered" evidence="1">
    <location>
        <begin position="1"/>
        <end position="88"/>
    </location>
</feature>
<organism evidence="2 3">
    <name type="scientific">Microbispora hainanensis</name>
    <dbReference type="NCBI Taxonomy" id="568844"/>
    <lineage>
        <taxon>Bacteria</taxon>
        <taxon>Bacillati</taxon>
        <taxon>Actinomycetota</taxon>
        <taxon>Actinomycetes</taxon>
        <taxon>Streptosporangiales</taxon>
        <taxon>Streptosporangiaceae</taxon>
        <taxon>Microbispora</taxon>
    </lineage>
</organism>
<evidence type="ECO:0000313" key="3">
    <source>
        <dbReference type="Proteomes" id="UP000316541"/>
    </source>
</evidence>
<evidence type="ECO:0000313" key="2">
    <source>
        <dbReference type="EMBL" id="TQS22448.1"/>
    </source>
</evidence>
<sequence>MRDPQTGGTGGQRRGHVGGDADVVAERSGARDGRGASPEPLTPEPDDGGLEEMIGDVSDIETPAEETPPPTGSESAMPEPEPDIGPTS</sequence>
<proteinExistence type="predicted"/>